<feature type="domain" description="NADPH-dependent FMN reductase-like" evidence="1">
    <location>
        <begin position="17"/>
        <end position="167"/>
    </location>
</feature>
<evidence type="ECO:0000313" key="3">
    <source>
        <dbReference type="Proteomes" id="UP000297777"/>
    </source>
</evidence>
<dbReference type="Proteomes" id="UP000297777">
    <property type="component" value="Unassembled WGS sequence"/>
</dbReference>
<evidence type="ECO:0000313" key="2">
    <source>
        <dbReference type="EMBL" id="TGO07074.1"/>
    </source>
</evidence>
<gene>
    <name evidence="2" type="ORF">BTUL_0336g00030</name>
</gene>
<dbReference type="GO" id="GO:0010181">
    <property type="term" value="F:FMN binding"/>
    <property type="evidence" value="ECO:0007669"/>
    <property type="project" value="TreeGrafter"/>
</dbReference>
<dbReference type="OrthoDB" id="68575at2759"/>
<comment type="caution">
    <text evidence="2">The sequence shown here is derived from an EMBL/GenBank/DDBJ whole genome shotgun (WGS) entry which is preliminary data.</text>
</comment>
<protein>
    <recommendedName>
        <fullName evidence="1">NADPH-dependent FMN reductase-like domain-containing protein</fullName>
    </recommendedName>
</protein>
<dbReference type="PANTHER" id="PTHR30543">
    <property type="entry name" value="CHROMATE REDUCTASE"/>
    <property type="match status" value="1"/>
</dbReference>
<dbReference type="InterPro" id="IPR050712">
    <property type="entry name" value="NAD(P)H-dep_reductase"/>
</dbReference>
<dbReference type="Pfam" id="PF03358">
    <property type="entry name" value="FMN_red"/>
    <property type="match status" value="1"/>
</dbReference>
<sequence length="215" mass="24118">MTNDILHDEDHIQSRSIGVITCSTRPSRIGHLIAQHVIVELGSHLSKLGRNDLHLSPIDMISHPLPLLDEPGIPSKYPAANPTPHYTEAHTRDWSLEILKHSAFIFVIPQYNWGYPAVIKNAMDYLYHEWAGKPVFVVSYGGHGGGKAAAQLVQVCQGLRMKPLSQTVGYRIDLVESSQLLESGKFSSERLQIWKSDNVEDELQARFLDLVESMK</sequence>
<evidence type="ECO:0000259" key="1">
    <source>
        <dbReference type="Pfam" id="PF03358"/>
    </source>
</evidence>
<dbReference type="GO" id="GO:0005829">
    <property type="term" value="C:cytosol"/>
    <property type="evidence" value="ECO:0007669"/>
    <property type="project" value="TreeGrafter"/>
</dbReference>
<dbReference type="PANTHER" id="PTHR30543:SF21">
    <property type="entry name" value="NAD(P)H-DEPENDENT FMN REDUCTASE LOT6"/>
    <property type="match status" value="1"/>
</dbReference>
<dbReference type="EMBL" id="PQXH01000334">
    <property type="protein sequence ID" value="TGO07074.1"/>
    <property type="molecule type" value="Genomic_DNA"/>
</dbReference>
<keyword evidence="3" id="KW-1185">Reference proteome</keyword>
<dbReference type="InterPro" id="IPR029039">
    <property type="entry name" value="Flavoprotein-like_sf"/>
</dbReference>
<reference evidence="2 3" key="1">
    <citation type="submission" date="2017-12" db="EMBL/GenBank/DDBJ databases">
        <title>Comparative genomics of Botrytis spp.</title>
        <authorList>
            <person name="Valero-Jimenez C.A."/>
            <person name="Tapia P."/>
            <person name="Veloso J."/>
            <person name="Silva-Moreno E."/>
            <person name="Staats M."/>
            <person name="Valdes J.H."/>
            <person name="Van Kan J.A.L."/>
        </authorList>
    </citation>
    <scope>NUCLEOTIDE SEQUENCE [LARGE SCALE GENOMIC DNA]</scope>
    <source>
        <strain evidence="2 3">Bt9001</strain>
    </source>
</reference>
<accession>A0A4Z1E4X6</accession>
<dbReference type="Gene3D" id="3.40.50.360">
    <property type="match status" value="1"/>
</dbReference>
<dbReference type="AlphaFoldDB" id="A0A4Z1E4X6"/>
<organism evidence="2 3">
    <name type="scientific">Botrytis tulipae</name>
    <dbReference type="NCBI Taxonomy" id="87230"/>
    <lineage>
        <taxon>Eukaryota</taxon>
        <taxon>Fungi</taxon>
        <taxon>Dikarya</taxon>
        <taxon>Ascomycota</taxon>
        <taxon>Pezizomycotina</taxon>
        <taxon>Leotiomycetes</taxon>
        <taxon>Helotiales</taxon>
        <taxon>Sclerotiniaceae</taxon>
        <taxon>Botrytis</taxon>
    </lineage>
</organism>
<dbReference type="InterPro" id="IPR005025">
    <property type="entry name" value="FMN_Rdtase-like_dom"/>
</dbReference>
<name>A0A4Z1E4X6_9HELO</name>
<proteinExistence type="predicted"/>
<dbReference type="GO" id="GO:0016491">
    <property type="term" value="F:oxidoreductase activity"/>
    <property type="evidence" value="ECO:0007669"/>
    <property type="project" value="InterPro"/>
</dbReference>
<dbReference type="SUPFAM" id="SSF52218">
    <property type="entry name" value="Flavoproteins"/>
    <property type="match status" value="1"/>
</dbReference>